<evidence type="ECO:0000256" key="1">
    <source>
        <dbReference type="SAM" id="MobiDB-lite"/>
    </source>
</evidence>
<dbReference type="EMBL" id="KE343588">
    <property type="protein sequence ID" value="EXB36725.1"/>
    <property type="molecule type" value="Genomic_DNA"/>
</dbReference>
<dbReference type="Proteomes" id="UP000030645">
    <property type="component" value="Unassembled WGS sequence"/>
</dbReference>
<dbReference type="STRING" id="981085.W9R1S3"/>
<evidence type="ECO:0000313" key="2">
    <source>
        <dbReference type="EMBL" id="EXB36725.1"/>
    </source>
</evidence>
<protein>
    <submittedName>
        <fullName evidence="2">Uncharacterized protein</fullName>
    </submittedName>
</protein>
<feature type="region of interest" description="Disordered" evidence="1">
    <location>
        <begin position="7"/>
        <end position="27"/>
    </location>
</feature>
<dbReference type="AlphaFoldDB" id="W9R1S3"/>
<reference evidence="3" key="1">
    <citation type="submission" date="2013-01" db="EMBL/GenBank/DDBJ databases">
        <title>Draft Genome Sequence of a Mulberry Tree, Morus notabilis C.K. Schneid.</title>
        <authorList>
            <person name="He N."/>
            <person name="Zhao S."/>
        </authorList>
    </citation>
    <scope>NUCLEOTIDE SEQUENCE</scope>
</reference>
<keyword evidence="3" id="KW-1185">Reference proteome</keyword>
<name>W9R1S3_9ROSA</name>
<accession>W9R1S3</accession>
<proteinExistence type="predicted"/>
<organism evidence="2 3">
    <name type="scientific">Morus notabilis</name>
    <dbReference type="NCBI Taxonomy" id="981085"/>
    <lineage>
        <taxon>Eukaryota</taxon>
        <taxon>Viridiplantae</taxon>
        <taxon>Streptophyta</taxon>
        <taxon>Embryophyta</taxon>
        <taxon>Tracheophyta</taxon>
        <taxon>Spermatophyta</taxon>
        <taxon>Magnoliopsida</taxon>
        <taxon>eudicotyledons</taxon>
        <taxon>Gunneridae</taxon>
        <taxon>Pentapetalae</taxon>
        <taxon>rosids</taxon>
        <taxon>fabids</taxon>
        <taxon>Rosales</taxon>
        <taxon>Moraceae</taxon>
        <taxon>Moreae</taxon>
        <taxon>Morus</taxon>
    </lineage>
</organism>
<gene>
    <name evidence="2" type="ORF">L484_016977</name>
</gene>
<evidence type="ECO:0000313" key="3">
    <source>
        <dbReference type="Proteomes" id="UP000030645"/>
    </source>
</evidence>
<sequence length="91" mass="10596">MIIYIHRRGHRRRRGRRRAPAFSPPSNPDQIFLSSLCHSCRHHRRKPNALRCSVSSFSERHYIGSPKSDDVVELPLFPLLLILFLGEILPL</sequence>
<feature type="compositionally biased region" description="Basic residues" evidence="1">
    <location>
        <begin position="7"/>
        <end position="19"/>
    </location>
</feature>